<dbReference type="GO" id="GO:0003677">
    <property type="term" value="F:DNA binding"/>
    <property type="evidence" value="ECO:0007669"/>
    <property type="project" value="UniProtKB-KW"/>
</dbReference>
<evidence type="ECO:0000256" key="2">
    <source>
        <dbReference type="ARBA" id="ARBA00022705"/>
    </source>
</evidence>
<dbReference type="PANTHER" id="PTHR30153">
    <property type="entry name" value="REPLICATIVE DNA HELICASE DNAB"/>
    <property type="match status" value="1"/>
</dbReference>
<dbReference type="SUPFAM" id="SSF52540">
    <property type="entry name" value="P-loop containing nucleoside triphosphate hydrolases"/>
    <property type="match status" value="1"/>
</dbReference>
<reference evidence="12 13" key="1">
    <citation type="submission" date="2018-06" db="EMBL/GenBank/DDBJ databases">
        <title>Genome conservation of Clostridium tetani.</title>
        <authorList>
            <person name="Bruggemann H."/>
            <person name="Popoff M.R."/>
        </authorList>
    </citation>
    <scope>NUCLEOTIDE SEQUENCE [LARGE SCALE GENOMIC DNA]</scope>
    <source>
        <strain evidence="12 13">2017.061</strain>
    </source>
</reference>
<evidence type="ECO:0000259" key="11">
    <source>
        <dbReference type="PROSITE" id="PS51199"/>
    </source>
</evidence>
<dbReference type="PANTHER" id="PTHR30153:SF2">
    <property type="entry name" value="REPLICATIVE DNA HELICASE"/>
    <property type="match status" value="1"/>
</dbReference>
<dbReference type="GO" id="GO:0005524">
    <property type="term" value="F:ATP binding"/>
    <property type="evidence" value="ECO:0007669"/>
    <property type="project" value="UniProtKB-KW"/>
</dbReference>
<sequence>MKCGDVIELIQNKEVEQIVLGAILKNETLFSNIEIYNKDLFYNTMHQKIFETMKRVKREGQAIDLITVSKVAKEQYKDISITYISELFSSVITTANFETHINLLVDYKNKRDILKTIQSIDFTESSDDILNVMYKLLDGILTNKENTQSTKEALFKYIENIYSPQKDIGLKLGLNTIDRKTGGILPGQLITIAGYTGMGKSILVTQIILNMLRANRKIDLFSVEMSRKEIFNKLSSNACNIDFNDINNRKTTEKQKEDITQFISTFLAAKDFEIYEYMDDINKIVNQIKKDKLNRDIDIVFIDLINRITDSNSKEQNRAIFLSSITRRLKVLAGKLKIPIVITAQINRSVESRQDKAPTLSDIKESGGIAEDSDYVFGLYRNKDLEDHDVRKELNDKGLLNYHAKDADINPECIEIHVLKSRNFQGFKAGFYWKGEYQRIGNMEM</sequence>
<dbReference type="Pfam" id="PF00772">
    <property type="entry name" value="DnaB"/>
    <property type="match status" value="1"/>
</dbReference>
<accession>A0A4Q0VED6</accession>
<evidence type="ECO:0000256" key="1">
    <source>
        <dbReference type="ARBA" id="ARBA00008428"/>
    </source>
</evidence>
<dbReference type="Pfam" id="PF03796">
    <property type="entry name" value="DnaB_C"/>
    <property type="match status" value="1"/>
</dbReference>
<feature type="domain" description="SF4 helicase" evidence="11">
    <location>
        <begin position="163"/>
        <end position="445"/>
    </location>
</feature>
<proteinExistence type="inferred from homology"/>
<keyword evidence="3" id="KW-0547">Nucleotide-binding</keyword>
<dbReference type="SUPFAM" id="SSF48024">
    <property type="entry name" value="N-terminal domain of DnaB helicase"/>
    <property type="match status" value="1"/>
</dbReference>
<organism evidence="12 13">
    <name type="scientific">Clostridium tetani</name>
    <dbReference type="NCBI Taxonomy" id="1513"/>
    <lineage>
        <taxon>Bacteria</taxon>
        <taxon>Bacillati</taxon>
        <taxon>Bacillota</taxon>
        <taxon>Clostridia</taxon>
        <taxon>Eubacteriales</taxon>
        <taxon>Clostridiaceae</taxon>
        <taxon>Clostridium</taxon>
    </lineage>
</organism>
<evidence type="ECO:0000256" key="3">
    <source>
        <dbReference type="ARBA" id="ARBA00022741"/>
    </source>
</evidence>
<keyword evidence="8" id="KW-0413">Isomerase</keyword>
<dbReference type="GO" id="GO:0006260">
    <property type="term" value="P:DNA replication"/>
    <property type="evidence" value="ECO:0007669"/>
    <property type="project" value="UniProtKB-KW"/>
</dbReference>
<evidence type="ECO:0000313" key="12">
    <source>
        <dbReference type="EMBL" id="RXI49118.1"/>
    </source>
</evidence>
<dbReference type="Gene3D" id="3.40.50.300">
    <property type="entry name" value="P-loop containing nucleotide triphosphate hydrolases"/>
    <property type="match status" value="1"/>
</dbReference>
<protein>
    <recommendedName>
        <fullName evidence="9">DNA 5'-3' helicase</fullName>
        <ecNumber evidence="9">5.6.2.3</ecNumber>
    </recommendedName>
</protein>
<dbReference type="EC" id="5.6.2.3" evidence="9"/>
<dbReference type="GO" id="GO:0043139">
    <property type="term" value="F:5'-3' DNA helicase activity"/>
    <property type="evidence" value="ECO:0007669"/>
    <property type="project" value="UniProtKB-EC"/>
</dbReference>
<evidence type="ECO:0000256" key="10">
    <source>
        <dbReference type="ARBA" id="ARBA00048954"/>
    </source>
</evidence>
<evidence type="ECO:0000256" key="7">
    <source>
        <dbReference type="ARBA" id="ARBA00023125"/>
    </source>
</evidence>
<evidence type="ECO:0000256" key="8">
    <source>
        <dbReference type="ARBA" id="ARBA00023235"/>
    </source>
</evidence>
<gene>
    <name evidence="12" type="ORF">DP130_06830</name>
</gene>
<keyword evidence="7" id="KW-0238">DNA-binding</keyword>
<name>A0A4Q0VED6_CLOTA</name>
<keyword evidence="6" id="KW-0067">ATP-binding</keyword>
<dbReference type="Gene3D" id="1.10.860.10">
    <property type="entry name" value="DNAb Helicase, Chain A"/>
    <property type="match status" value="1"/>
</dbReference>
<dbReference type="AlphaFoldDB" id="A0A4Q0VED6"/>
<dbReference type="InterPro" id="IPR036185">
    <property type="entry name" value="DNA_heli_DnaB-like_N_sf"/>
</dbReference>
<evidence type="ECO:0000256" key="9">
    <source>
        <dbReference type="ARBA" id="ARBA00044969"/>
    </source>
</evidence>
<dbReference type="Proteomes" id="UP000290921">
    <property type="component" value="Unassembled WGS sequence"/>
</dbReference>
<evidence type="ECO:0000256" key="5">
    <source>
        <dbReference type="ARBA" id="ARBA00022806"/>
    </source>
</evidence>
<dbReference type="InterPro" id="IPR016136">
    <property type="entry name" value="DNA_helicase_N/primase_C"/>
</dbReference>
<evidence type="ECO:0000256" key="4">
    <source>
        <dbReference type="ARBA" id="ARBA00022801"/>
    </source>
</evidence>
<comment type="caution">
    <text evidence="12">The sequence shown here is derived from an EMBL/GenBank/DDBJ whole genome shotgun (WGS) entry which is preliminary data.</text>
</comment>
<dbReference type="PROSITE" id="PS51199">
    <property type="entry name" value="SF4_HELICASE"/>
    <property type="match status" value="1"/>
</dbReference>
<keyword evidence="2" id="KW-0235">DNA replication</keyword>
<dbReference type="GO" id="GO:0005829">
    <property type="term" value="C:cytosol"/>
    <property type="evidence" value="ECO:0007669"/>
    <property type="project" value="TreeGrafter"/>
</dbReference>
<dbReference type="RefSeq" id="WP_129030309.1">
    <property type="nucleotide sequence ID" value="NZ_QMAP01000005.1"/>
</dbReference>
<dbReference type="InterPro" id="IPR007694">
    <property type="entry name" value="DNA_helicase_DnaB-like_C"/>
</dbReference>
<dbReference type="EMBL" id="QMAP01000005">
    <property type="protein sequence ID" value="RXI49118.1"/>
    <property type="molecule type" value="Genomic_DNA"/>
</dbReference>
<keyword evidence="5" id="KW-0347">Helicase</keyword>
<dbReference type="InterPro" id="IPR007693">
    <property type="entry name" value="DNA_helicase_DnaB-like_N"/>
</dbReference>
<keyword evidence="4" id="KW-0378">Hydrolase</keyword>
<evidence type="ECO:0000256" key="6">
    <source>
        <dbReference type="ARBA" id="ARBA00022840"/>
    </source>
</evidence>
<dbReference type="GO" id="GO:0016787">
    <property type="term" value="F:hydrolase activity"/>
    <property type="evidence" value="ECO:0007669"/>
    <property type="project" value="UniProtKB-KW"/>
</dbReference>
<comment type="catalytic activity">
    <reaction evidence="10">
        <text>ATP + H2O = ADP + phosphate + H(+)</text>
        <dbReference type="Rhea" id="RHEA:13065"/>
        <dbReference type="ChEBI" id="CHEBI:15377"/>
        <dbReference type="ChEBI" id="CHEBI:15378"/>
        <dbReference type="ChEBI" id="CHEBI:30616"/>
        <dbReference type="ChEBI" id="CHEBI:43474"/>
        <dbReference type="ChEBI" id="CHEBI:456216"/>
        <dbReference type="EC" id="5.6.2.3"/>
    </reaction>
</comment>
<evidence type="ECO:0000313" key="13">
    <source>
        <dbReference type="Proteomes" id="UP000290921"/>
    </source>
</evidence>
<comment type="similarity">
    <text evidence="1">Belongs to the helicase family. DnaB subfamily.</text>
</comment>
<dbReference type="InterPro" id="IPR027417">
    <property type="entry name" value="P-loop_NTPase"/>
</dbReference>